<evidence type="ECO:0000313" key="7">
    <source>
        <dbReference type="EMBL" id="RJL31795.1"/>
    </source>
</evidence>
<dbReference type="Pfam" id="PF00550">
    <property type="entry name" value="PP-binding"/>
    <property type="match status" value="1"/>
</dbReference>
<reference evidence="7 8" key="1">
    <citation type="submission" date="2018-09" db="EMBL/GenBank/DDBJ databases">
        <title>YIM 75507 draft genome.</title>
        <authorList>
            <person name="Tang S."/>
            <person name="Feng Y."/>
        </authorList>
    </citation>
    <scope>NUCLEOTIDE SEQUENCE [LARGE SCALE GENOMIC DNA]</scope>
    <source>
        <strain evidence="7 8">YIM 75507</strain>
    </source>
</reference>
<accession>A0A3A4AU20</accession>
<dbReference type="Pfam" id="PF00668">
    <property type="entry name" value="Condensation"/>
    <property type="match status" value="1"/>
</dbReference>
<evidence type="ECO:0000313" key="8">
    <source>
        <dbReference type="Proteomes" id="UP000265768"/>
    </source>
</evidence>
<dbReference type="SUPFAM" id="SSF53901">
    <property type="entry name" value="Thiolase-like"/>
    <property type="match status" value="1"/>
</dbReference>
<evidence type="ECO:0000256" key="3">
    <source>
        <dbReference type="ARBA" id="ARBA00022553"/>
    </source>
</evidence>
<dbReference type="GO" id="GO:0044550">
    <property type="term" value="P:secondary metabolite biosynthetic process"/>
    <property type="evidence" value="ECO:0007669"/>
    <property type="project" value="TreeGrafter"/>
</dbReference>
<comment type="cofactor">
    <cofactor evidence="1">
        <name>pantetheine 4'-phosphate</name>
        <dbReference type="ChEBI" id="CHEBI:47942"/>
    </cofactor>
</comment>
<dbReference type="GO" id="GO:0008610">
    <property type="term" value="P:lipid biosynthetic process"/>
    <property type="evidence" value="ECO:0007669"/>
    <property type="project" value="UniProtKB-ARBA"/>
</dbReference>
<dbReference type="InterPro" id="IPR042099">
    <property type="entry name" value="ANL_N_sf"/>
</dbReference>
<sequence length="1534" mass="161954">MSDAAERVAVVGAAGPPAGGLDPRLFAAAPRDARERMTLESAHAALEDAGYDVTGLGGRARVFGDSAGLVARALRLTPGPDGGSGEEDDPLADAADALLDGDCDLAVVCGVRAERGEVVDGAGALVLRRYGDALLDGDDVRLTAGPDLAFEPGPDPVHTPHLGRPRIVVWSALDAETAGESARRLGAWFAGLGGDRFADAVATLQLGRTRHPARGAVVCASPEEAAAALAAPPPAREGAGGPVVFHFPAGCPERMGLSLYGAQRVFTETFDECLEAFEHEGVTLYGDWPAGAPLRFAVQHALTAAWRDWGVEPAAATGEPVAAAVAAGELPWREAVRLVARGLPYTRETPAPPPGATVLVLGEPAGPADTEEAAPGEPGPVACLGDERRLMEAVAELWARGHDVDWAGLDRDHQLRRVPAPGYPPVRGDALTPTQRAFWFLERLAPGTGVSNVGMAWRIARPARWWPLHAAARHLLRRHPALRMRFPEEGGVPAPRLVPADEAEIEVETRRTTEEDLVADVREWIHRPFDLAKDVLFRVASFTLPDGAGVVAIAGHHIVTDAPSYQILHEELCRLYDVHARRAEIPAELRDEVPMPGEPEPDPEDVAYWVERLRGVRPEAMELAGARPAPRRPTFAGHTVSRELRPEARTALDRLRKELRVTDNIVLMTAFCLTLLRHGAGPDLVVGVPVAVRRAAGARAVGLGFSTMPLRVEADPEAGFAELARRVQDAFLEGVEHAGVSAETIVTERGHGTSDWRVPLFRHMFNYRPWTGGTITMGGAPVSYVEDLYGRSRVDLQLVAVPEPDRITVRAWYSTEIHDEAEIVAFIERMAALLERAAEEIDRPLRGLPLATAADRAALAAVNDTAREWPGPGTLLPRIIAAGRAGPGRIAVVDGDRAVTYADLLAEAARVRDRLRAEGVRPGDVVALALPRSASLAAAVLGVWAAGAGYLPLDARQPPLRLSYQVEDAGARLVVAAAPVDWAGHRPVLTWPSAAAPGASRTPEGGRAPEGDRGAEGDPAAGLDGADGPGAGDVAYVIYTSGSTGRPKGVAVRHGNLANLVLDFAWRLGEGRSALWSTTTSFDISGLELFLPLATGGRLVVAPDEAQLRPRDLLGLIERHDVEVVQATPTAWRLIAPELGGPEPDPAEQNPTGQNPTGQNAAGQNPIEPDPAGPDGAGTRETSAAGTAGAGAGAAGAGGALAGRIVLCGGEPMPAALARRLLAAGCRLFNVYGPTETTIWSTAAEITEDPRDPVTVGRPIANTRVFLADPGLPTPEVDEAAELPPGLPGELCIAGDGVAAGYAGRPELTAERFGEHPVHGRFYRTGDLARLRPGGTLEVLGRADRQVKLRGHRIELGEVEAVLHEHPEVRATAVVVDGDPQSDGRLLAFVQTAAPPGRDPREELWRYARERLPDYAVPSGFALVEGFPTTANDKIDYRALAALAGDGADVGGGPATAEPVADEEVAPLVELFRATLGRPGFGPRDNFFVHGGHSILAVRLAARIEELTGGPVDVRAVFDHPSPAGLAAHLRGAR</sequence>
<dbReference type="Gene3D" id="3.40.366.10">
    <property type="entry name" value="Malonyl-Coenzyme A Acyl Carrier Protein, domain 2"/>
    <property type="match status" value="1"/>
</dbReference>
<dbReference type="GO" id="GO:0016746">
    <property type="term" value="F:acyltransferase activity"/>
    <property type="evidence" value="ECO:0007669"/>
    <property type="project" value="InterPro"/>
</dbReference>
<dbReference type="GO" id="GO:0005737">
    <property type="term" value="C:cytoplasm"/>
    <property type="evidence" value="ECO:0007669"/>
    <property type="project" value="TreeGrafter"/>
</dbReference>
<comment type="caution">
    <text evidence="7">The sequence shown here is derived from an EMBL/GenBank/DDBJ whole genome shotgun (WGS) entry which is preliminary data.</text>
</comment>
<dbReference type="PROSITE" id="PS50075">
    <property type="entry name" value="CARRIER"/>
    <property type="match status" value="1"/>
</dbReference>
<dbReference type="GO" id="GO:0043041">
    <property type="term" value="P:amino acid activation for nonribosomal peptide biosynthetic process"/>
    <property type="evidence" value="ECO:0007669"/>
    <property type="project" value="TreeGrafter"/>
</dbReference>
<dbReference type="PANTHER" id="PTHR45527:SF1">
    <property type="entry name" value="FATTY ACID SYNTHASE"/>
    <property type="match status" value="1"/>
</dbReference>
<dbReference type="Pfam" id="PF13193">
    <property type="entry name" value="AMP-binding_C"/>
    <property type="match status" value="1"/>
</dbReference>
<dbReference type="Gene3D" id="3.30.300.30">
    <property type="match status" value="1"/>
</dbReference>
<dbReference type="InterPro" id="IPR023213">
    <property type="entry name" value="CAT-like_dom_sf"/>
</dbReference>
<dbReference type="OrthoDB" id="4537517at2"/>
<name>A0A3A4AU20_9ACTN</name>
<feature type="compositionally biased region" description="Basic and acidic residues" evidence="5">
    <location>
        <begin position="1007"/>
        <end position="1016"/>
    </location>
</feature>
<dbReference type="EMBL" id="QZEY01000006">
    <property type="protein sequence ID" value="RJL31795.1"/>
    <property type="molecule type" value="Genomic_DNA"/>
</dbReference>
<dbReference type="InterPro" id="IPR036736">
    <property type="entry name" value="ACP-like_sf"/>
</dbReference>
<feature type="compositionally biased region" description="Low complexity" evidence="5">
    <location>
        <begin position="1177"/>
        <end position="1187"/>
    </location>
</feature>
<dbReference type="SMART" id="SM00823">
    <property type="entry name" value="PKS_PP"/>
    <property type="match status" value="1"/>
</dbReference>
<evidence type="ECO:0000256" key="5">
    <source>
        <dbReference type="SAM" id="MobiDB-lite"/>
    </source>
</evidence>
<feature type="compositionally biased region" description="Polar residues" evidence="5">
    <location>
        <begin position="1149"/>
        <end position="1163"/>
    </location>
</feature>
<dbReference type="RefSeq" id="WP_119927823.1">
    <property type="nucleotide sequence ID" value="NZ_QZEY01000006.1"/>
</dbReference>
<dbReference type="InterPro" id="IPR001242">
    <property type="entry name" value="Condensation_dom"/>
</dbReference>
<gene>
    <name evidence="7" type="ORF">D5H75_19080</name>
</gene>
<dbReference type="InterPro" id="IPR016039">
    <property type="entry name" value="Thiolase-like"/>
</dbReference>
<dbReference type="Gene3D" id="3.30.559.10">
    <property type="entry name" value="Chloramphenicol acetyltransferase-like domain"/>
    <property type="match status" value="1"/>
</dbReference>
<dbReference type="PANTHER" id="PTHR45527">
    <property type="entry name" value="NONRIBOSOMAL PEPTIDE SYNTHETASE"/>
    <property type="match status" value="1"/>
</dbReference>
<dbReference type="InterPro" id="IPR000873">
    <property type="entry name" value="AMP-dep_synth/lig_dom"/>
</dbReference>
<dbReference type="InterPro" id="IPR001227">
    <property type="entry name" value="Ac_transferase_dom_sf"/>
</dbReference>
<dbReference type="Proteomes" id="UP000265768">
    <property type="component" value="Unassembled WGS sequence"/>
</dbReference>
<keyword evidence="3" id="KW-0597">Phosphoprotein</keyword>
<dbReference type="Pfam" id="PF00501">
    <property type="entry name" value="AMP-binding"/>
    <property type="match status" value="1"/>
</dbReference>
<dbReference type="InterPro" id="IPR020845">
    <property type="entry name" value="AMP-binding_CS"/>
</dbReference>
<dbReference type="SUPFAM" id="SSF56801">
    <property type="entry name" value="Acetyl-CoA synthetase-like"/>
    <property type="match status" value="1"/>
</dbReference>
<feature type="domain" description="Carrier" evidence="6">
    <location>
        <begin position="1459"/>
        <end position="1534"/>
    </location>
</feature>
<evidence type="ECO:0000256" key="4">
    <source>
        <dbReference type="ARBA" id="ARBA00022679"/>
    </source>
</evidence>
<dbReference type="SMART" id="SM00827">
    <property type="entry name" value="PKS_AT"/>
    <property type="match status" value="1"/>
</dbReference>
<keyword evidence="2" id="KW-0596">Phosphopantetheine</keyword>
<dbReference type="Gene3D" id="3.40.50.12780">
    <property type="entry name" value="N-terminal domain of ligase-like"/>
    <property type="match status" value="1"/>
</dbReference>
<evidence type="ECO:0000256" key="1">
    <source>
        <dbReference type="ARBA" id="ARBA00001957"/>
    </source>
</evidence>
<dbReference type="InterPro" id="IPR014043">
    <property type="entry name" value="Acyl_transferase_dom"/>
</dbReference>
<dbReference type="Gene3D" id="1.10.1200.10">
    <property type="entry name" value="ACP-like"/>
    <property type="match status" value="1"/>
</dbReference>
<evidence type="ECO:0000259" key="6">
    <source>
        <dbReference type="PROSITE" id="PS50075"/>
    </source>
</evidence>
<dbReference type="Gene3D" id="3.40.50.980">
    <property type="match status" value="2"/>
</dbReference>
<dbReference type="SUPFAM" id="SSF52777">
    <property type="entry name" value="CoA-dependent acyltransferases"/>
    <property type="match status" value="2"/>
</dbReference>
<feature type="region of interest" description="Disordered" evidence="5">
    <location>
        <begin position="1136"/>
        <end position="1194"/>
    </location>
</feature>
<proteinExistence type="predicted"/>
<dbReference type="PROSITE" id="PS00455">
    <property type="entry name" value="AMP_BINDING"/>
    <property type="match status" value="1"/>
</dbReference>
<feature type="region of interest" description="Disordered" evidence="5">
    <location>
        <begin position="992"/>
        <end position="1028"/>
    </location>
</feature>
<evidence type="ECO:0000256" key="2">
    <source>
        <dbReference type="ARBA" id="ARBA00022450"/>
    </source>
</evidence>
<dbReference type="SUPFAM" id="SSF52151">
    <property type="entry name" value="FabD/lysophospholipase-like"/>
    <property type="match status" value="1"/>
</dbReference>
<dbReference type="Gene3D" id="3.30.559.30">
    <property type="entry name" value="Nonribosomal peptide synthetase, condensation domain"/>
    <property type="match status" value="1"/>
</dbReference>
<dbReference type="Gene3D" id="3.30.70.3290">
    <property type="match status" value="2"/>
</dbReference>
<dbReference type="InterPro" id="IPR045851">
    <property type="entry name" value="AMP-bd_C_sf"/>
</dbReference>
<dbReference type="GO" id="GO:0031177">
    <property type="term" value="F:phosphopantetheine binding"/>
    <property type="evidence" value="ECO:0007669"/>
    <property type="project" value="InterPro"/>
</dbReference>
<keyword evidence="8" id="KW-1185">Reference proteome</keyword>
<dbReference type="InterPro" id="IPR025110">
    <property type="entry name" value="AMP-bd_C"/>
</dbReference>
<dbReference type="InterPro" id="IPR009081">
    <property type="entry name" value="PP-bd_ACP"/>
</dbReference>
<dbReference type="CDD" id="cd05930">
    <property type="entry name" value="A_NRPS"/>
    <property type="match status" value="1"/>
</dbReference>
<organism evidence="7 8">
    <name type="scientific">Bailinhaonella thermotolerans</name>
    <dbReference type="NCBI Taxonomy" id="1070861"/>
    <lineage>
        <taxon>Bacteria</taxon>
        <taxon>Bacillati</taxon>
        <taxon>Actinomycetota</taxon>
        <taxon>Actinomycetes</taxon>
        <taxon>Streptosporangiales</taxon>
        <taxon>Streptosporangiaceae</taxon>
        <taxon>Bailinhaonella</taxon>
    </lineage>
</organism>
<dbReference type="SUPFAM" id="SSF47336">
    <property type="entry name" value="ACP-like"/>
    <property type="match status" value="1"/>
</dbReference>
<keyword evidence="4" id="KW-0808">Transferase</keyword>
<dbReference type="InterPro" id="IPR020806">
    <property type="entry name" value="PKS_PP-bd"/>
</dbReference>
<dbReference type="InterPro" id="IPR016035">
    <property type="entry name" value="Acyl_Trfase/lysoPLipase"/>
</dbReference>
<protein>
    <recommendedName>
        <fullName evidence="6">Carrier domain-containing protein</fullName>
    </recommendedName>
</protein>